<dbReference type="HAMAP" id="MF_03050">
    <property type="entry name" value="MOCOS"/>
    <property type="match status" value="1"/>
</dbReference>
<comment type="function">
    <text evidence="4">Sulfurates the molybdenum cofactor. Sulfation of molybdenum is essential for xanthine dehydrogenase (XDH) and aldehyde oxidase (ADO) enzymes in which molybdenum cofactor is liganded by 1 oxygen and 1 sulfur atom in active form.</text>
</comment>
<comment type="cofactor">
    <cofactor evidence="4">
        <name>pyridoxal 5'-phosphate</name>
        <dbReference type="ChEBI" id="CHEBI:597326"/>
    </cofactor>
</comment>
<dbReference type="GO" id="GO:0008265">
    <property type="term" value="F:molybdenum cofactor sulfurtransferase activity"/>
    <property type="evidence" value="ECO:0007669"/>
    <property type="project" value="UniProtKB-UniRule"/>
</dbReference>
<dbReference type="InterPro" id="IPR000192">
    <property type="entry name" value="Aminotrans_V_dom"/>
</dbReference>
<dbReference type="GO" id="GO:0006777">
    <property type="term" value="P:Mo-molybdopterin cofactor biosynthetic process"/>
    <property type="evidence" value="ECO:0007669"/>
    <property type="project" value="UniProtKB-UniRule"/>
</dbReference>
<dbReference type="SUPFAM" id="SSF53383">
    <property type="entry name" value="PLP-dependent transferases"/>
    <property type="match status" value="1"/>
</dbReference>
<keyword evidence="3 4" id="KW-0501">Molybdenum cofactor biosynthesis</keyword>
<dbReference type="Pfam" id="PF03473">
    <property type="entry name" value="MOSC"/>
    <property type="match status" value="1"/>
</dbReference>
<keyword evidence="1 4" id="KW-0808">Transferase</keyword>
<dbReference type="AlphaFoldDB" id="A0A8H5TKQ8"/>
<dbReference type="GO" id="GO:0016829">
    <property type="term" value="F:lyase activity"/>
    <property type="evidence" value="ECO:0007669"/>
    <property type="project" value="UniProtKB-UniRule"/>
</dbReference>
<dbReference type="SUPFAM" id="SSF141673">
    <property type="entry name" value="MOSC N-terminal domain-like"/>
    <property type="match status" value="1"/>
</dbReference>
<feature type="region of interest" description="Disordered" evidence="5">
    <location>
        <begin position="641"/>
        <end position="681"/>
    </location>
</feature>
<proteinExistence type="inferred from homology"/>
<evidence type="ECO:0000313" key="7">
    <source>
        <dbReference type="EMBL" id="KAF5674004.1"/>
    </source>
</evidence>
<dbReference type="InterPro" id="IPR005302">
    <property type="entry name" value="MoCF_Sase_C"/>
</dbReference>
<dbReference type="PANTHER" id="PTHR14237:SF80">
    <property type="entry name" value="MOLYBDENUM COFACTOR SULFURASE"/>
    <property type="match status" value="1"/>
</dbReference>
<gene>
    <name evidence="4" type="primary">hxB</name>
    <name evidence="7" type="ORF">FHETE_3064</name>
</gene>
<name>A0A8H5TKQ8_FUSHE</name>
<dbReference type="EMBL" id="JAAGWQ010000050">
    <property type="protein sequence ID" value="KAF5674004.1"/>
    <property type="molecule type" value="Genomic_DNA"/>
</dbReference>
<feature type="compositionally biased region" description="Polar residues" evidence="5">
    <location>
        <begin position="648"/>
        <end position="658"/>
    </location>
</feature>
<dbReference type="InterPro" id="IPR015424">
    <property type="entry name" value="PyrdxlP-dep_Trfase"/>
</dbReference>
<dbReference type="Pfam" id="PF00266">
    <property type="entry name" value="Aminotran_5"/>
    <property type="match status" value="1"/>
</dbReference>
<evidence type="ECO:0000256" key="5">
    <source>
        <dbReference type="SAM" id="MobiDB-lite"/>
    </source>
</evidence>
<comment type="caution">
    <text evidence="7">The sequence shown here is derived from an EMBL/GenBank/DDBJ whole genome shotgun (WGS) entry which is preliminary data.</text>
</comment>
<organism evidence="7 8">
    <name type="scientific">Fusarium heterosporum</name>
    <dbReference type="NCBI Taxonomy" id="42747"/>
    <lineage>
        <taxon>Eukaryota</taxon>
        <taxon>Fungi</taxon>
        <taxon>Dikarya</taxon>
        <taxon>Ascomycota</taxon>
        <taxon>Pezizomycotina</taxon>
        <taxon>Sordariomycetes</taxon>
        <taxon>Hypocreomycetidae</taxon>
        <taxon>Hypocreales</taxon>
        <taxon>Nectriaceae</taxon>
        <taxon>Fusarium</taxon>
        <taxon>Fusarium heterosporum species complex</taxon>
    </lineage>
</organism>
<comment type="similarity">
    <text evidence="4">Belongs to the class-V pyridoxal-phosphate-dependent aminotransferase family. MOCOS subfamily.</text>
</comment>
<dbReference type="Proteomes" id="UP000567885">
    <property type="component" value="Unassembled WGS sequence"/>
</dbReference>
<dbReference type="PROSITE" id="PS51340">
    <property type="entry name" value="MOSC"/>
    <property type="match status" value="1"/>
</dbReference>
<feature type="modified residue" description="N6-(pyridoxal phosphate)lysine" evidence="4">
    <location>
        <position position="240"/>
    </location>
</feature>
<protein>
    <recommendedName>
        <fullName evidence="4">Molybdenum cofactor sulfurase</fullName>
        <shortName evidence="4">MCS</shortName>
        <shortName evidence="4">MOS</shortName>
        <shortName evidence="4">MoCo sulfurase</shortName>
        <ecNumber evidence="4">2.8.1.9</ecNumber>
    </recommendedName>
    <alternativeName>
        <fullName evidence="4">Molybdenum cofactor sulfurtransferase</fullName>
    </alternativeName>
</protein>
<reference evidence="7 8" key="1">
    <citation type="submission" date="2020-05" db="EMBL/GenBank/DDBJ databases">
        <title>Identification and distribution of gene clusters putatively required for synthesis of sphingolipid metabolism inhibitors in phylogenetically diverse species of the filamentous fungus Fusarium.</title>
        <authorList>
            <person name="Kim H.-S."/>
            <person name="Busman M."/>
            <person name="Brown D.W."/>
            <person name="Divon H."/>
            <person name="Uhlig S."/>
            <person name="Proctor R.H."/>
        </authorList>
    </citation>
    <scope>NUCLEOTIDE SEQUENCE [LARGE SCALE GENOMIC DNA]</scope>
    <source>
        <strain evidence="7 8">NRRL 20693</strain>
    </source>
</reference>
<comment type="catalytic activity">
    <reaction evidence="4">
        <text>Mo-molybdopterin + L-cysteine + AH2 = thio-Mo-molybdopterin + L-alanine + A + H2O</text>
        <dbReference type="Rhea" id="RHEA:42636"/>
        <dbReference type="ChEBI" id="CHEBI:13193"/>
        <dbReference type="ChEBI" id="CHEBI:15377"/>
        <dbReference type="ChEBI" id="CHEBI:17499"/>
        <dbReference type="ChEBI" id="CHEBI:35235"/>
        <dbReference type="ChEBI" id="CHEBI:57972"/>
        <dbReference type="ChEBI" id="CHEBI:71302"/>
        <dbReference type="ChEBI" id="CHEBI:82685"/>
        <dbReference type="EC" id="2.8.1.9"/>
    </reaction>
</comment>
<dbReference type="Pfam" id="PF03476">
    <property type="entry name" value="MOSC_N"/>
    <property type="match status" value="1"/>
</dbReference>
<evidence type="ECO:0000313" key="8">
    <source>
        <dbReference type="Proteomes" id="UP000567885"/>
    </source>
</evidence>
<evidence type="ECO:0000256" key="3">
    <source>
        <dbReference type="ARBA" id="ARBA00023150"/>
    </source>
</evidence>
<sequence length="831" mass="91582">MTTATCGGNLGLCHYNAAVEELRETEYPMIQDSIYLDHAGSTLCSKSLMDAFAREMTTVLYGNPHSASTSSQQSTSRVEDARMNLLTFFRADPADYDVVFVANATAGVKLVVDAMRTQPNGFFYAYHQASHTSLVGVREEAVTSTSVDDDEVSSWLNGRYPFQDITTTSSPLTLFAYPAQSHMDGKRYPLSWAVDIQKAAKSPSHKILTLLDASSFVATSRLDFSDSNMAPDFTVLSLYKIFGFPDLGALIVKRSSEWVFENRKYFGGGTVDMVVSGKEKWHAPKSQFLHERLEDGTLPFHNIVALDIAMETHRRLFGSMDKISSHTSYLAQRMLQELGNMRHANGTPVCSTYTTMPTEKNSLGTGPIISFNLKNSYGAWISLSEFEKLANLKNIHIRTGGLCSPGGIASALDLQPWEMKKNFSAGFRCGADSDIMSGKPTGVIRASLGAMSTEADVDGFVAFIKEFYQESTIAMVTPDTMLPKLDITPQLPALKVKTITVYPIKSCAGFTIPSGVPWEVRPEGLAWDREWCLVHHGSGHALSQKRCPKMALLRPVLDFEKGELLVTYHGRQHDDRSSQITIPLSADPSVVNSDVDRQSSRVCGEKVATQIYTSDRINSFFSSVLGVPCVLARFPPGGLGSRRRLSKAQIQRHQQPSKTHAIPGSFPDVPSPPDSDSEQHKSATILLSNESPMLVIHSSSVDALNEEIASNGGRPVDEKSFRANIVLKQDVGTKPQPAFSEDSWDSMHIGHQYFKLMGACRRCQMVCIDQDTGEKKEEPFVTLAKTRRFDGKVYFGVHMRHEVLSQENLASKESQYPTIEVGDSVSAVPRG</sequence>
<dbReference type="Gene3D" id="3.40.640.10">
    <property type="entry name" value="Type I PLP-dependent aspartate aminotransferase-like (Major domain)"/>
    <property type="match status" value="1"/>
</dbReference>
<keyword evidence="2 4" id="KW-0663">Pyridoxal phosphate</keyword>
<dbReference type="GO" id="GO:0030170">
    <property type="term" value="F:pyridoxal phosphate binding"/>
    <property type="evidence" value="ECO:0007669"/>
    <property type="project" value="UniProtKB-UniRule"/>
</dbReference>
<dbReference type="InterPro" id="IPR005303">
    <property type="entry name" value="MOCOS_middle"/>
</dbReference>
<evidence type="ECO:0000256" key="1">
    <source>
        <dbReference type="ARBA" id="ARBA00022679"/>
    </source>
</evidence>
<evidence type="ECO:0000259" key="6">
    <source>
        <dbReference type="PROSITE" id="PS51340"/>
    </source>
</evidence>
<feature type="domain" description="MOSC" evidence="6">
    <location>
        <begin position="643"/>
        <end position="828"/>
    </location>
</feature>
<evidence type="ECO:0000256" key="2">
    <source>
        <dbReference type="ARBA" id="ARBA00022898"/>
    </source>
</evidence>
<keyword evidence="8" id="KW-1185">Reference proteome</keyword>
<dbReference type="GO" id="GO:0030151">
    <property type="term" value="F:molybdenum ion binding"/>
    <property type="evidence" value="ECO:0007669"/>
    <property type="project" value="UniProtKB-UniRule"/>
</dbReference>
<accession>A0A8H5TKQ8</accession>
<feature type="active site" evidence="4">
    <location>
        <position position="403"/>
    </location>
</feature>
<dbReference type="InterPro" id="IPR015421">
    <property type="entry name" value="PyrdxlP-dep_Trfase_major"/>
</dbReference>
<dbReference type="OrthoDB" id="10264306at2759"/>
<dbReference type="PANTHER" id="PTHR14237">
    <property type="entry name" value="MOLYBDOPTERIN COFACTOR SULFURASE MOSC"/>
    <property type="match status" value="1"/>
</dbReference>
<dbReference type="InterPro" id="IPR028886">
    <property type="entry name" value="MoCo_sulfurase"/>
</dbReference>
<evidence type="ECO:0000256" key="4">
    <source>
        <dbReference type="HAMAP-Rule" id="MF_03050"/>
    </source>
</evidence>
<dbReference type="EC" id="2.8.1.9" evidence="4"/>